<dbReference type="PROSITE" id="PS50110">
    <property type="entry name" value="RESPONSE_REGULATORY"/>
    <property type="match status" value="1"/>
</dbReference>
<dbReference type="SMART" id="SM00448">
    <property type="entry name" value="REC"/>
    <property type="match status" value="1"/>
</dbReference>
<name>A0ABS8JSY2_9BURK</name>
<keyword evidence="5" id="KW-1185">Reference proteome</keyword>
<feature type="modified residue" description="4-aspartylphosphate" evidence="2">
    <location>
        <position position="73"/>
    </location>
</feature>
<protein>
    <submittedName>
        <fullName evidence="4">Response regulator</fullName>
    </submittedName>
</protein>
<evidence type="ECO:0000256" key="2">
    <source>
        <dbReference type="PROSITE-ProRule" id="PRU00169"/>
    </source>
</evidence>
<evidence type="ECO:0000256" key="1">
    <source>
        <dbReference type="ARBA" id="ARBA00022553"/>
    </source>
</evidence>
<accession>A0ABS8JSY2</accession>
<sequence length="143" mass="16112">MPRIQSTCQRWSARAVQLLHELPRVLVVDDNENAAEALATYFSYEGVDARSANGCAAALRCVRNWVPDVVVLDIMMPGRDGYETASALRRYLPTHSLGIVAFTSLDEDHVKETGRERHNFDGYCQKGTAPSALLAMIREFWRR</sequence>
<dbReference type="PANTHER" id="PTHR44591">
    <property type="entry name" value="STRESS RESPONSE REGULATOR PROTEIN 1"/>
    <property type="match status" value="1"/>
</dbReference>
<dbReference type="InterPro" id="IPR011006">
    <property type="entry name" value="CheY-like_superfamily"/>
</dbReference>
<dbReference type="EMBL" id="JAJITD010000004">
    <property type="protein sequence ID" value="MCC8392987.1"/>
    <property type="molecule type" value="Genomic_DNA"/>
</dbReference>
<evidence type="ECO:0000313" key="4">
    <source>
        <dbReference type="EMBL" id="MCC8392987.1"/>
    </source>
</evidence>
<proteinExistence type="predicted"/>
<dbReference type="PANTHER" id="PTHR44591:SF3">
    <property type="entry name" value="RESPONSE REGULATORY DOMAIN-CONTAINING PROTEIN"/>
    <property type="match status" value="1"/>
</dbReference>
<gene>
    <name evidence="4" type="ORF">LJ656_10340</name>
</gene>
<dbReference type="Proteomes" id="UP001431019">
    <property type="component" value="Unassembled WGS sequence"/>
</dbReference>
<dbReference type="Pfam" id="PF00072">
    <property type="entry name" value="Response_reg"/>
    <property type="match status" value="1"/>
</dbReference>
<reference evidence="4 5" key="1">
    <citation type="submission" date="2021-11" db="EMBL/GenBank/DDBJ databases">
        <authorList>
            <person name="Oh E.-T."/>
            <person name="Kim S.-B."/>
        </authorList>
    </citation>
    <scope>NUCLEOTIDE SEQUENCE [LARGE SCALE GENOMIC DNA]</scope>
    <source>
        <strain evidence="4 5">MMS20-SJTR3</strain>
    </source>
</reference>
<dbReference type="InterPro" id="IPR050595">
    <property type="entry name" value="Bact_response_regulator"/>
</dbReference>
<dbReference type="Gene3D" id="3.40.50.2300">
    <property type="match status" value="1"/>
</dbReference>
<dbReference type="SUPFAM" id="SSF52172">
    <property type="entry name" value="CheY-like"/>
    <property type="match status" value="1"/>
</dbReference>
<evidence type="ECO:0000313" key="5">
    <source>
        <dbReference type="Proteomes" id="UP001431019"/>
    </source>
</evidence>
<dbReference type="RefSeq" id="WP_230509294.1">
    <property type="nucleotide sequence ID" value="NZ_JAJITD010000004.1"/>
</dbReference>
<comment type="caution">
    <text evidence="4">The sequence shown here is derived from an EMBL/GenBank/DDBJ whole genome shotgun (WGS) entry which is preliminary data.</text>
</comment>
<feature type="domain" description="Response regulatory" evidence="3">
    <location>
        <begin position="24"/>
        <end position="141"/>
    </location>
</feature>
<keyword evidence="1 2" id="KW-0597">Phosphoprotein</keyword>
<dbReference type="CDD" id="cd00156">
    <property type="entry name" value="REC"/>
    <property type="match status" value="1"/>
</dbReference>
<evidence type="ECO:0000259" key="3">
    <source>
        <dbReference type="PROSITE" id="PS50110"/>
    </source>
</evidence>
<dbReference type="InterPro" id="IPR001789">
    <property type="entry name" value="Sig_transdc_resp-reg_receiver"/>
</dbReference>
<organism evidence="4 5">
    <name type="scientific">Paraburkholderia sejongensis</name>
    <dbReference type="NCBI Taxonomy" id="2886946"/>
    <lineage>
        <taxon>Bacteria</taxon>
        <taxon>Pseudomonadati</taxon>
        <taxon>Pseudomonadota</taxon>
        <taxon>Betaproteobacteria</taxon>
        <taxon>Burkholderiales</taxon>
        <taxon>Burkholderiaceae</taxon>
        <taxon>Paraburkholderia</taxon>
    </lineage>
</organism>